<dbReference type="CDD" id="cd00090">
    <property type="entry name" value="HTH_ARSR"/>
    <property type="match status" value="1"/>
</dbReference>
<dbReference type="Gene3D" id="3.30.70.920">
    <property type="match status" value="1"/>
</dbReference>
<evidence type="ECO:0000256" key="2">
    <source>
        <dbReference type="ARBA" id="ARBA00023125"/>
    </source>
</evidence>
<keyword evidence="3" id="KW-0804">Transcription</keyword>
<dbReference type="SUPFAM" id="SSF54909">
    <property type="entry name" value="Dimeric alpha+beta barrel"/>
    <property type="match status" value="1"/>
</dbReference>
<evidence type="ECO:0000256" key="3">
    <source>
        <dbReference type="ARBA" id="ARBA00023163"/>
    </source>
</evidence>
<comment type="caution">
    <text evidence="5">The sequence shown here is derived from an EMBL/GenBank/DDBJ whole genome shotgun (WGS) entry which is preliminary data.</text>
</comment>
<dbReference type="PROSITE" id="PS50956">
    <property type="entry name" value="HTH_ASNC_2"/>
    <property type="match status" value="1"/>
</dbReference>
<dbReference type="GO" id="GO:0005829">
    <property type="term" value="C:cytosol"/>
    <property type="evidence" value="ECO:0007669"/>
    <property type="project" value="TreeGrafter"/>
</dbReference>
<dbReference type="PRINTS" id="PR00033">
    <property type="entry name" value="HTHASNC"/>
</dbReference>
<dbReference type="GO" id="GO:0043200">
    <property type="term" value="P:response to amino acid"/>
    <property type="evidence" value="ECO:0007669"/>
    <property type="project" value="TreeGrafter"/>
</dbReference>
<dbReference type="PANTHER" id="PTHR30154">
    <property type="entry name" value="LEUCINE-RESPONSIVE REGULATORY PROTEIN"/>
    <property type="match status" value="1"/>
</dbReference>
<gene>
    <name evidence="5" type="ORF">PTI45_02078</name>
</gene>
<dbReference type="InterPro" id="IPR019887">
    <property type="entry name" value="Tscrpt_reg_AsnC/Lrp_C"/>
</dbReference>
<dbReference type="InterPro" id="IPR019885">
    <property type="entry name" value="Tscrpt_reg_HTH_AsnC-type_CS"/>
</dbReference>
<dbReference type="GO" id="GO:0043565">
    <property type="term" value="F:sequence-specific DNA binding"/>
    <property type="evidence" value="ECO:0007669"/>
    <property type="project" value="InterPro"/>
</dbReference>
<evidence type="ECO:0000313" key="5">
    <source>
        <dbReference type="EMBL" id="ODP28533.1"/>
    </source>
</evidence>
<proteinExistence type="predicted"/>
<name>A0A1E3L4E3_9BACL</name>
<dbReference type="InterPro" id="IPR036390">
    <property type="entry name" value="WH_DNA-bd_sf"/>
</dbReference>
<dbReference type="RefSeq" id="WP_069327505.1">
    <property type="nucleotide sequence ID" value="NZ_MDER01000036.1"/>
</dbReference>
<dbReference type="Proteomes" id="UP000094578">
    <property type="component" value="Unassembled WGS sequence"/>
</dbReference>
<evidence type="ECO:0000313" key="6">
    <source>
        <dbReference type="Proteomes" id="UP000094578"/>
    </source>
</evidence>
<dbReference type="Gene3D" id="1.10.10.10">
    <property type="entry name" value="Winged helix-like DNA-binding domain superfamily/Winged helix DNA-binding domain"/>
    <property type="match status" value="1"/>
</dbReference>
<protein>
    <submittedName>
        <fullName evidence="5">HTH-type transcriptional regulator LrpB</fullName>
    </submittedName>
</protein>
<accession>A0A1E3L4E3</accession>
<dbReference type="Pfam" id="PF13412">
    <property type="entry name" value="HTH_24"/>
    <property type="match status" value="1"/>
</dbReference>
<dbReference type="Pfam" id="PF01037">
    <property type="entry name" value="AsnC_trans_reg"/>
    <property type="match status" value="1"/>
</dbReference>
<dbReference type="PANTHER" id="PTHR30154:SF20">
    <property type="entry name" value="LEUCINE-RESPONSIVE REGULATORY PROTEIN"/>
    <property type="match status" value="1"/>
</dbReference>
<dbReference type="InterPro" id="IPR019888">
    <property type="entry name" value="Tscrpt_reg_AsnC-like"/>
</dbReference>
<sequence length="150" mass="16948">MDHTDQQILAILEQDARVSMTQLGKYVGLTQPAVTERVKRLEEKGVIKEFRAIISPEKIGKSATAYILFKTEKCTPFLEFCRSAPEVIECYRISGEYNYMLKVVSDSTASIEEFGNQCDLWGHYMILLVMSAPIEFSGLISSLQTENLLV</sequence>
<dbReference type="FunFam" id="1.10.10.10:FF:000186">
    <property type="entry name" value="AsnC family transcriptional regulator"/>
    <property type="match status" value="1"/>
</dbReference>
<keyword evidence="6" id="KW-1185">Reference proteome</keyword>
<keyword evidence="1" id="KW-0805">Transcription regulation</keyword>
<dbReference type="SUPFAM" id="SSF46785">
    <property type="entry name" value="Winged helix' DNA-binding domain"/>
    <property type="match status" value="1"/>
</dbReference>
<organism evidence="5 6">
    <name type="scientific">Paenibacillus nuruki</name>
    <dbReference type="NCBI Taxonomy" id="1886670"/>
    <lineage>
        <taxon>Bacteria</taxon>
        <taxon>Bacillati</taxon>
        <taxon>Bacillota</taxon>
        <taxon>Bacilli</taxon>
        <taxon>Bacillales</taxon>
        <taxon>Paenibacillaceae</taxon>
        <taxon>Paenibacillus</taxon>
    </lineage>
</organism>
<evidence type="ECO:0000259" key="4">
    <source>
        <dbReference type="PROSITE" id="PS50956"/>
    </source>
</evidence>
<feature type="domain" description="HTH asnC-type" evidence="4">
    <location>
        <begin position="1"/>
        <end position="62"/>
    </location>
</feature>
<reference evidence="5 6" key="1">
    <citation type="submission" date="2016-08" db="EMBL/GenBank/DDBJ databases">
        <title>Genome sequencing of Paenibacillus sp. TI45-13ar, isolated from Korean traditional nuruk.</title>
        <authorList>
            <person name="Kim S.-J."/>
        </authorList>
    </citation>
    <scope>NUCLEOTIDE SEQUENCE [LARGE SCALE GENOMIC DNA]</scope>
    <source>
        <strain evidence="5 6">TI45-13ar</strain>
    </source>
</reference>
<dbReference type="InterPro" id="IPR000485">
    <property type="entry name" value="AsnC-type_HTH_dom"/>
</dbReference>
<evidence type="ECO:0000256" key="1">
    <source>
        <dbReference type="ARBA" id="ARBA00023015"/>
    </source>
</evidence>
<dbReference type="EMBL" id="MDER01000036">
    <property type="protein sequence ID" value="ODP28533.1"/>
    <property type="molecule type" value="Genomic_DNA"/>
</dbReference>
<dbReference type="InterPro" id="IPR036388">
    <property type="entry name" value="WH-like_DNA-bd_sf"/>
</dbReference>
<dbReference type="SMART" id="SM00344">
    <property type="entry name" value="HTH_ASNC"/>
    <property type="match status" value="1"/>
</dbReference>
<dbReference type="PATRIC" id="fig|1886670.3.peg.2117"/>
<dbReference type="InterPro" id="IPR011008">
    <property type="entry name" value="Dimeric_a/b-barrel"/>
</dbReference>
<dbReference type="InterPro" id="IPR011991">
    <property type="entry name" value="ArsR-like_HTH"/>
</dbReference>
<dbReference type="PROSITE" id="PS00519">
    <property type="entry name" value="HTH_ASNC_1"/>
    <property type="match status" value="1"/>
</dbReference>
<dbReference type="STRING" id="1886670.PTI45_02078"/>
<keyword evidence="2" id="KW-0238">DNA-binding</keyword>
<dbReference type="AlphaFoldDB" id="A0A1E3L4E3"/>